<gene>
    <name evidence="1" type="ORF">LTS18_006554</name>
</gene>
<dbReference type="Proteomes" id="UP001186974">
    <property type="component" value="Unassembled WGS sequence"/>
</dbReference>
<organism evidence="1 2">
    <name type="scientific">Coniosporium uncinatum</name>
    <dbReference type="NCBI Taxonomy" id="93489"/>
    <lineage>
        <taxon>Eukaryota</taxon>
        <taxon>Fungi</taxon>
        <taxon>Dikarya</taxon>
        <taxon>Ascomycota</taxon>
        <taxon>Pezizomycotina</taxon>
        <taxon>Dothideomycetes</taxon>
        <taxon>Dothideomycetes incertae sedis</taxon>
        <taxon>Coniosporium</taxon>
    </lineage>
</organism>
<dbReference type="EMBL" id="JAWDJW010007928">
    <property type="protein sequence ID" value="KAK3061309.1"/>
    <property type="molecule type" value="Genomic_DNA"/>
</dbReference>
<sequence>MKRDSAANPGLFALQQEEAAAASPEATASPSDHGLTAVEAGVTGAMVTLGVIGIALAVSVCAGFMTFGKRSNRAPSAIGKPASFSSSVSPNIFDSARARY</sequence>
<comment type="caution">
    <text evidence="1">The sequence shown here is derived from an EMBL/GenBank/DDBJ whole genome shotgun (WGS) entry which is preliminary data.</text>
</comment>
<evidence type="ECO:0000313" key="1">
    <source>
        <dbReference type="EMBL" id="KAK3061309.1"/>
    </source>
</evidence>
<keyword evidence="2" id="KW-1185">Reference proteome</keyword>
<reference evidence="1" key="1">
    <citation type="submission" date="2024-09" db="EMBL/GenBank/DDBJ databases">
        <title>Black Yeasts Isolated from many extreme environments.</title>
        <authorList>
            <person name="Coleine C."/>
            <person name="Stajich J.E."/>
            <person name="Selbmann L."/>
        </authorList>
    </citation>
    <scope>NUCLEOTIDE SEQUENCE</scope>
    <source>
        <strain evidence="1">CCFEE 5737</strain>
    </source>
</reference>
<name>A0ACC3D3J0_9PEZI</name>
<evidence type="ECO:0000313" key="2">
    <source>
        <dbReference type="Proteomes" id="UP001186974"/>
    </source>
</evidence>
<protein>
    <submittedName>
        <fullName evidence="1">Uncharacterized protein</fullName>
    </submittedName>
</protein>
<proteinExistence type="predicted"/>
<accession>A0ACC3D3J0</accession>